<organism evidence="2 3">
    <name type="scientific">Fraxinus pennsylvanica</name>
    <dbReference type="NCBI Taxonomy" id="56036"/>
    <lineage>
        <taxon>Eukaryota</taxon>
        <taxon>Viridiplantae</taxon>
        <taxon>Streptophyta</taxon>
        <taxon>Embryophyta</taxon>
        <taxon>Tracheophyta</taxon>
        <taxon>Spermatophyta</taxon>
        <taxon>Magnoliopsida</taxon>
        <taxon>eudicotyledons</taxon>
        <taxon>Gunneridae</taxon>
        <taxon>Pentapetalae</taxon>
        <taxon>asterids</taxon>
        <taxon>lamiids</taxon>
        <taxon>Lamiales</taxon>
        <taxon>Oleaceae</taxon>
        <taxon>Oleeae</taxon>
        <taxon>Fraxinus</taxon>
    </lineage>
</organism>
<accession>A0AAD1Z022</accession>
<gene>
    <name evidence="2" type="ORF">FPE_LOCUS5282</name>
</gene>
<dbReference type="EMBL" id="OU503038">
    <property type="protein sequence ID" value="CAI9757852.1"/>
    <property type="molecule type" value="Genomic_DNA"/>
</dbReference>
<dbReference type="Proteomes" id="UP000834106">
    <property type="component" value="Chromosome 3"/>
</dbReference>
<proteinExistence type="predicted"/>
<evidence type="ECO:0000313" key="2">
    <source>
        <dbReference type="EMBL" id="CAI9757852.1"/>
    </source>
</evidence>
<evidence type="ECO:0000256" key="1">
    <source>
        <dbReference type="SAM" id="MobiDB-lite"/>
    </source>
</evidence>
<feature type="compositionally biased region" description="Basic and acidic residues" evidence="1">
    <location>
        <begin position="80"/>
        <end position="90"/>
    </location>
</feature>
<reference evidence="2" key="1">
    <citation type="submission" date="2023-05" db="EMBL/GenBank/DDBJ databases">
        <authorList>
            <person name="Huff M."/>
        </authorList>
    </citation>
    <scope>NUCLEOTIDE SEQUENCE</scope>
</reference>
<protein>
    <submittedName>
        <fullName evidence="2">Uncharacterized protein</fullName>
    </submittedName>
</protein>
<name>A0AAD1Z022_9LAMI</name>
<keyword evidence="3" id="KW-1185">Reference proteome</keyword>
<dbReference type="AlphaFoldDB" id="A0AAD1Z022"/>
<feature type="region of interest" description="Disordered" evidence="1">
    <location>
        <begin position="61"/>
        <end position="106"/>
    </location>
</feature>
<sequence length="106" mass="11961">MPPSKCMDGDIAVPPSTWMEANHASITWMEAPCLGIKWMEASFVLPELGHQNSAHLFAPRSNFEASEANHSPQSVGLDEDNAHKQRDKQTPRVHHQKQRVFDYPNV</sequence>
<evidence type="ECO:0000313" key="3">
    <source>
        <dbReference type="Proteomes" id="UP000834106"/>
    </source>
</evidence>